<gene>
    <name evidence="6" type="ORF">SAMN04489714_0443</name>
</gene>
<evidence type="ECO:0000313" key="7">
    <source>
        <dbReference type="Proteomes" id="UP000198976"/>
    </source>
</evidence>
<dbReference type="Pfam" id="PF00440">
    <property type="entry name" value="TetR_N"/>
    <property type="match status" value="1"/>
</dbReference>
<protein>
    <submittedName>
        <fullName evidence="6">DNA-binding transcriptional regulator, AcrR family</fullName>
    </submittedName>
</protein>
<keyword evidence="3" id="KW-0804">Transcription</keyword>
<dbReference type="GO" id="GO:0003677">
    <property type="term" value="F:DNA binding"/>
    <property type="evidence" value="ECO:0007669"/>
    <property type="project" value="UniProtKB-KW"/>
</dbReference>
<keyword evidence="2 4" id="KW-0238">DNA-binding</keyword>
<dbReference type="Proteomes" id="UP000198976">
    <property type="component" value="Chromosome I"/>
</dbReference>
<evidence type="ECO:0000256" key="4">
    <source>
        <dbReference type="PROSITE-ProRule" id="PRU00335"/>
    </source>
</evidence>
<keyword evidence="1" id="KW-0805">Transcription regulation</keyword>
<dbReference type="EMBL" id="LT629792">
    <property type="protein sequence ID" value="SDT87546.1"/>
    <property type="molecule type" value="Genomic_DNA"/>
</dbReference>
<evidence type="ECO:0000256" key="3">
    <source>
        <dbReference type="ARBA" id="ARBA00023163"/>
    </source>
</evidence>
<dbReference type="PANTHER" id="PTHR30055:SF234">
    <property type="entry name" value="HTH-TYPE TRANSCRIPTIONAL REGULATOR BETI"/>
    <property type="match status" value="1"/>
</dbReference>
<dbReference type="SUPFAM" id="SSF48498">
    <property type="entry name" value="Tetracyclin repressor-like, C-terminal domain"/>
    <property type="match status" value="1"/>
</dbReference>
<feature type="domain" description="HTH tetR-type" evidence="5">
    <location>
        <begin position="12"/>
        <end position="72"/>
    </location>
</feature>
<dbReference type="RefSeq" id="WP_092648287.1">
    <property type="nucleotide sequence ID" value="NZ_LT629792.1"/>
</dbReference>
<evidence type="ECO:0000256" key="1">
    <source>
        <dbReference type="ARBA" id="ARBA00023015"/>
    </source>
</evidence>
<organism evidence="6 7">
    <name type="scientific">Schaalia radingae</name>
    <dbReference type="NCBI Taxonomy" id="131110"/>
    <lineage>
        <taxon>Bacteria</taxon>
        <taxon>Bacillati</taxon>
        <taxon>Actinomycetota</taxon>
        <taxon>Actinomycetes</taxon>
        <taxon>Actinomycetales</taxon>
        <taxon>Actinomycetaceae</taxon>
        <taxon>Schaalia</taxon>
    </lineage>
</organism>
<dbReference type="PANTHER" id="PTHR30055">
    <property type="entry name" value="HTH-TYPE TRANSCRIPTIONAL REGULATOR RUTR"/>
    <property type="match status" value="1"/>
</dbReference>
<feature type="DNA-binding region" description="H-T-H motif" evidence="4">
    <location>
        <begin position="35"/>
        <end position="54"/>
    </location>
</feature>
<evidence type="ECO:0000256" key="2">
    <source>
        <dbReference type="ARBA" id="ARBA00023125"/>
    </source>
</evidence>
<dbReference type="PROSITE" id="PS01081">
    <property type="entry name" value="HTH_TETR_1"/>
    <property type="match status" value="1"/>
</dbReference>
<evidence type="ECO:0000259" key="5">
    <source>
        <dbReference type="PROSITE" id="PS50977"/>
    </source>
</evidence>
<keyword evidence="7" id="KW-1185">Reference proteome</keyword>
<name>A0ABY0V5Q1_9ACTO</name>
<dbReference type="InterPro" id="IPR001647">
    <property type="entry name" value="HTH_TetR"/>
</dbReference>
<proteinExistence type="predicted"/>
<dbReference type="InterPro" id="IPR050109">
    <property type="entry name" value="HTH-type_TetR-like_transc_reg"/>
</dbReference>
<dbReference type="PRINTS" id="PR00455">
    <property type="entry name" value="HTHTETR"/>
</dbReference>
<reference evidence="6 7" key="1">
    <citation type="submission" date="2016-10" db="EMBL/GenBank/DDBJ databases">
        <authorList>
            <person name="Varghese N."/>
            <person name="Submissions S."/>
        </authorList>
    </citation>
    <scope>NUCLEOTIDE SEQUENCE [LARGE SCALE GENOMIC DNA]</scope>
    <source>
        <strain evidence="6 7">DSM 9169</strain>
    </source>
</reference>
<dbReference type="InterPro" id="IPR009057">
    <property type="entry name" value="Homeodomain-like_sf"/>
</dbReference>
<sequence>MVDRPRVQRRRVATRQRIVEVAVELFESQGFDATTVDQITEAADIGKGTFFTHFPTKEGVFSFLSEHVLEMMLGADDPSLPADEQVRASFAAAAEWFGDNEVIARMMVLARLRSVGKVAASAERGRLFEFFAECAQRGVASGQWRDVPVQQITHGLAACYFSSVALWALEPESPGLGEVFDAQLDLLLTGIRR</sequence>
<dbReference type="InterPro" id="IPR036271">
    <property type="entry name" value="Tet_transcr_reg_TetR-rel_C_sf"/>
</dbReference>
<dbReference type="SUPFAM" id="SSF46689">
    <property type="entry name" value="Homeodomain-like"/>
    <property type="match status" value="1"/>
</dbReference>
<dbReference type="PROSITE" id="PS50977">
    <property type="entry name" value="HTH_TETR_2"/>
    <property type="match status" value="1"/>
</dbReference>
<dbReference type="Gene3D" id="1.10.357.10">
    <property type="entry name" value="Tetracycline Repressor, domain 2"/>
    <property type="match status" value="1"/>
</dbReference>
<dbReference type="InterPro" id="IPR023772">
    <property type="entry name" value="DNA-bd_HTH_TetR-type_CS"/>
</dbReference>
<accession>A0ABY0V5Q1</accession>
<evidence type="ECO:0000313" key="6">
    <source>
        <dbReference type="EMBL" id="SDT87546.1"/>
    </source>
</evidence>